<dbReference type="InterPro" id="IPR012677">
    <property type="entry name" value="Nucleotide-bd_a/b_plait_sf"/>
</dbReference>
<evidence type="ECO:0000259" key="4">
    <source>
        <dbReference type="PROSITE" id="PS50102"/>
    </source>
</evidence>
<feature type="region of interest" description="Disordered" evidence="3">
    <location>
        <begin position="253"/>
        <end position="290"/>
    </location>
</feature>
<feature type="region of interest" description="Disordered" evidence="3">
    <location>
        <begin position="338"/>
        <end position="435"/>
    </location>
</feature>
<organism evidence="5 6">
    <name type="scientific">Hesseltinella vesiculosa</name>
    <dbReference type="NCBI Taxonomy" id="101127"/>
    <lineage>
        <taxon>Eukaryota</taxon>
        <taxon>Fungi</taxon>
        <taxon>Fungi incertae sedis</taxon>
        <taxon>Mucoromycota</taxon>
        <taxon>Mucoromycotina</taxon>
        <taxon>Mucoromycetes</taxon>
        <taxon>Mucorales</taxon>
        <taxon>Cunninghamellaceae</taxon>
        <taxon>Hesseltinella</taxon>
    </lineage>
</organism>
<gene>
    <name evidence="5" type="ORF">DM01DRAFT_1331203</name>
</gene>
<evidence type="ECO:0000313" key="6">
    <source>
        <dbReference type="Proteomes" id="UP000242146"/>
    </source>
</evidence>
<keyword evidence="1 2" id="KW-0694">RNA-binding</keyword>
<proteinExistence type="predicted"/>
<dbReference type="PANTHER" id="PTHR10501">
    <property type="entry name" value="U1 SMALL NUCLEAR RIBONUCLEOPROTEIN A/U2 SMALL NUCLEAR RIBONUCLEOPROTEIN B"/>
    <property type="match status" value="1"/>
</dbReference>
<evidence type="ECO:0000256" key="1">
    <source>
        <dbReference type="ARBA" id="ARBA00022884"/>
    </source>
</evidence>
<dbReference type="OrthoDB" id="431169at2759"/>
<sequence length="533" mass="58474">MISEPSYIPYSSYLPERVHPLSSSPSAFTPSPMTFLNSPPSHAPSFLSEEVTTIFVVGFPDDMQEREFQNMFMFSPGFEAASLKWHYKDQDDDTAQVPLNSKKQMIGFARFRTRRQALEAVEVISGKKVDQEKGFTLKAEMAKKNLHVKRGSVAHLTTIDTAQSNSSASTGGLTSPLDNSKKFMLGQQQQHFTEPFAFTPLPSDLLSPITDYKTDPFMDPAIPPSLNAVTPTTPVFHDPLFAFRSYSMDARAANNNPPPPPPFVPRANSIAPGVSRLKSSPLPPPPLPTTTSSAHIAHPLQQPAALDDPFHYLSKSSPMPMERLPSLFDESPFFRSNTNTSTIPSHTTHTASQHYPLHHPLQPDFANLSLNPMKKSLHTPLPSSSSTTTSNMNNHTPSSSSSSSTPPPSSVPPPSTSPTATPSAPLNNTNLADQNPPCNTLYVGNLPINTSEDELRQLFSKCTGYKRMYFRTKPQGPMCFVEFEDVSFATLIMNDLQGHALSNSVKGGIRLSFSKNPLFTKPSKNTQSFDPPL</sequence>
<evidence type="ECO:0000313" key="5">
    <source>
        <dbReference type="EMBL" id="ORX63129.1"/>
    </source>
</evidence>
<feature type="compositionally biased region" description="Pro residues" evidence="3">
    <location>
        <begin position="405"/>
        <end position="416"/>
    </location>
</feature>
<keyword evidence="6" id="KW-1185">Reference proteome</keyword>
<dbReference type="Proteomes" id="UP000242146">
    <property type="component" value="Unassembled WGS sequence"/>
</dbReference>
<dbReference type="CDD" id="cd12245">
    <property type="entry name" value="RRM_scw1_like"/>
    <property type="match status" value="1"/>
</dbReference>
<dbReference type="InterPro" id="IPR035979">
    <property type="entry name" value="RBD_domain_sf"/>
</dbReference>
<dbReference type="InterPro" id="IPR000504">
    <property type="entry name" value="RRM_dom"/>
</dbReference>
<feature type="domain" description="RRM" evidence="4">
    <location>
        <begin position="52"/>
        <end position="144"/>
    </location>
</feature>
<dbReference type="SUPFAM" id="SSF54928">
    <property type="entry name" value="RNA-binding domain, RBD"/>
    <property type="match status" value="2"/>
</dbReference>
<evidence type="ECO:0000256" key="2">
    <source>
        <dbReference type="PROSITE-ProRule" id="PRU00176"/>
    </source>
</evidence>
<dbReference type="Pfam" id="PF00076">
    <property type="entry name" value="RRM_1"/>
    <property type="match status" value="1"/>
</dbReference>
<evidence type="ECO:0000256" key="3">
    <source>
        <dbReference type="SAM" id="MobiDB-lite"/>
    </source>
</evidence>
<dbReference type="PROSITE" id="PS50102">
    <property type="entry name" value="RRM"/>
    <property type="match status" value="2"/>
</dbReference>
<feature type="compositionally biased region" description="Polar residues" evidence="3">
    <location>
        <begin position="426"/>
        <end position="435"/>
    </location>
</feature>
<name>A0A1X2GYF9_9FUNG</name>
<feature type="compositionally biased region" description="Low complexity" evidence="3">
    <location>
        <begin position="378"/>
        <end position="404"/>
    </location>
</feature>
<reference evidence="5 6" key="1">
    <citation type="submission" date="2016-07" db="EMBL/GenBank/DDBJ databases">
        <title>Pervasive Adenine N6-methylation of Active Genes in Fungi.</title>
        <authorList>
            <consortium name="DOE Joint Genome Institute"/>
            <person name="Mondo S.J."/>
            <person name="Dannebaum R.O."/>
            <person name="Kuo R.C."/>
            <person name="Labutti K."/>
            <person name="Haridas S."/>
            <person name="Kuo A."/>
            <person name="Salamov A."/>
            <person name="Ahrendt S.R."/>
            <person name="Lipzen A."/>
            <person name="Sullivan W."/>
            <person name="Andreopoulos W.B."/>
            <person name="Clum A."/>
            <person name="Lindquist E."/>
            <person name="Daum C."/>
            <person name="Ramamoorthy G.K."/>
            <person name="Gryganskyi A."/>
            <person name="Culley D."/>
            <person name="Magnuson J.K."/>
            <person name="James T.Y."/>
            <person name="O'Malley M.A."/>
            <person name="Stajich J.E."/>
            <person name="Spatafora J.W."/>
            <person name="Visel A."/>
            <person name="Grigoriev I.V."/>
        </authorList>
    </citation>
    <scope>NUCLEOTIDE SEQUENCE [LARGE SCALE GENOMIC DNA]</scope>
    <source>
        <strain evidence="5 6">NRRL 3301</strain>
    </source>
</reference>
<dbReference type="STRING" id="101127.A0A1X2GYF9"/>
<dbReference type="EMBL" id="MCGT01000001">
    <property type="protein sequence ID" value="ORX63129.1"/>
    <property type="molecule type" value="Genomic_DNA"/>
</dbReference>
<accession>A0A1X2GYF9</accession>
<dbReference type="Gene3D" id="3.30.70.330">
    <property type="match status" value="2"/>
</dbReference>
<comment type="caution">
    <text evidence="5">The sequence shown here is derived from an EMBL/GenBank/DDBJ whole genome shotgun (WGS) entry which is preliminary data.</text>
</comment>
<dbReference type="AlphaFoldDB" id="A0A1X2GYF9"/>
<dbReference type="GO" id="GO:0003723">
    <property type="term" value="F:RNA binding"/>
    <property type="evidence" value="ECO:0007669"/>
    <property type="project" value="UniProtKB-UniRule"/>
</dbReference>
<protein>
    <recommendedName>
        <fullName evidence="4">RRM domain-containing protein</fullName>
    </recommendedName>
</protein>
<dbReference type="SMART" id="SM00360">
    <property type="entry name" value="RRM"/>
    <property type="match status" value="2"/>
</dbReference>
<feature type="compositionally biased region" description="Polar residues" evidence="3">
    <location>
        <begin position="338"/>
        <end position="353"/>
    </location>
</feature>
<feature type="domain" description="RRM" evidence="4">
    <location>
        <begin position="439"/>
        <end position="516"/>
    </location>
</feature>